<sequence length="253" mass="29168">MFFYACTVRSELGTEVLEEFLTESKKKKNNEKAAAQGFVIFGCILPILRKKGADLRSTEDHYDSSKMLSLVEELANDPAQQNMMVVRMEIHSQPEALSIVTIQTIPVPAIEPSPVKSPREKISEKIRYMSTRSNPAPEDAAALMMMARTTSYIPKEVKKKHQRKRDRRQKIVTAMCLILNQQNIKRFQEEIYCLLPDIVNMAIGNYPDEKFLRPKTKKPFRVKDYQMFIPFLDLKKLASHQYSIGGYGWLTNM</sequence>
<evidence type="ECO:0000313" key="1">
    <source>
        <dbReference type="EMBL" id="RYR33488.1"/>
    </source>
</evidence>
<name>A0A445B495_ARAHY</name>
<gene>
    <name evidence="1" type="ORF">Ahy_A10g048088</name>
</gene>
<dbReference type="Proteomes" id="UP000289738">
    <property type="component" value="Chromosome A10"/>
</dbReference>
<reference evidence="1 2" key="1">
    <citation type="submission" date="2019-01" db="EMBL/GenBank/DDBJ databases">
        <title>Sequencing of cultivated peanut Arachis hypogaea provides insights into genome evolution and oil improvement.</title>
        <authorList>
            <person name="Chen X."/>
        </authorList>
    </citation>
    <scope>NUCLEOTIDE SEQUENCE [LARGE SCALE GENOMIC DNA]</scope>
    <source>
        <strain evidence="2">cv. Fuhuasheng</strain>
        <tissue evidence="1">Leaves</tissue>
    </source>
</reference>
<protein>
    <submittedName>
        <fullName evidence="1">Uncharacterized protein</fullName>
    </submittedName>
</protein>
<organism evidence="1 2">
    <name type="scientific">Arachis hypogaea</name>
    <name type="common">Peanut</name>
    <dbReference type="NCBI Taxonomy" id="3818"/>
    <lineage>
        <taxon>Eukaryota</taxon>
        <taxon>Viridiplantae</taxon>
        <taxon>Streptophyta</taxon>
        <taxon>Embryophyta</taxon>
        <taxon>Tracheophyta</taxon>
        <taxon>Spermatophyta</taxon>
        <taxon>Magnoliopsida</taxon>
        <taxon>eudicotyledons</taxon>
        <taxon>Gunneridae</taxon>
        <taxon>Pentapetalae</taxon>
        <taxon>rosids</taxon>
        <taxon>fabids</taxon>
        <taxon>Fabales</taxon>
        <taxon>Fabaceae</taxon>
        <taxon>Papilionoideae</taxon>
        <taxon>50 kb inversion clade</taxon>
        <taxon>dalbergioids sensu lato</taxon>
        <taxon>Dalbergieae</taxon>
        <taxon>Pterocarpus clade</taxon>
        <taxon>Arachis</taxon>
    </lineage>
</organism>
<dbReference type="AlphaFoldDB" id="A0A445B495"/>
<dbReference type="EMBL" id="SDMP01000010">
    <property type="protein sequence ID" value="RYR33488.1"/>
    <property type="molecule type" value="Genomic_DNA"/>
</dbReference>
<keyword evidence="2" id="KW-1185">Reference proteome</keyword>
<evidence type="ECO:0000313" key="2">
    <source>
        <dbReference type="Proteomes" id="UP000289738"/>
    </source>
</evidence>
<accession>A0A445B495</accession>
<proteinExistence type="predicted"/>
<comment type="caution">
    <text evidence="1">The sequence shown here is derived from an EMBL/GenBank/DDBJ whole genome shotgun (WGS) entry which is preliminary data.</text>
</comment>